<dbReference type="AlphaFoldDB" id="A0A5N5W4I5"/>
<dbReference type="OrthoDB" id="6681382at2"/>
<dbReference type="Pfam" id="PF10014">
    <property type="entry name" value="2OG-Fe_Oxy_2"/>
    <property type="match status" value="1"/>
</dbReference>
<dbReference type="Proteomes" id="UP000327000">
    <property type="component" value="Unassembled WGS sequence"/>
</dbReference>
<proteinExistence type="predicted"/>
<comment type="caution">
    <text evidence="1">The sequence shown here is derived from an EMBL/GenBank/DDBJ whole genome shotgun (WGS) entry which is preliminary data.</text>
</comment>
<evidence type="ECO:0000313" key="2">
    <source>
        <dbReference type="Proteomes" id="UP000327000"/>
    </source>
</evidence>
<evidence type="ECO:0000313" key="1">
    <source>
        <dbReference type="EMBL" id="KAB7839966.1"/>
    </source>
</evidence>
<organism evidence="1 2">
    <name type="scientific">Streptomyces mobaraensis</name>
    <name type="common">Streptoverticillium mobaraense</name>
    <dbReference type="NCBI Taxonomy" id="35621"/>
    <lineage>
        <taxon>Bacteria</taxon>
        <taxon>Bacillati</taxon>
        <taxon>Actinomycetota</taxon>
        <taxon>Actinomycetes</taxon>
        <taxon>Kitasatosporales</taxon>
        <taxon>Streptomycetaceae</taxon>
        <taxon>Streptomyces</taxon>
    </lineage>
</organism>
<dbReference type="EMBL" id="VOKX01000069">
    <property type="protein sequence ID" value="KAB7839966.1"/>
    <property type="molecule type" value="Genomic_DNA"/>
</dbReference>
<keyword evidence="2" id="KW-1185">Reference proteome</keyword>
<accession>A0A5N5W4I5</accession>
<sequence length="250" mass="27155">MTPASLRVTEQPGTVDGQLPPPFVHFPADLLAGSLGTLPPAAVALFTESWDDLPADAHLGTGTPYRFRRYSRFRILPDGGLERLPHVAFFQDRAVNKVNGGVGRLFAPLADAVAEGPALETVVRVLWERLPGPREGMDACGVHQIRVVATVDAEGHPAPEGVHQDGHCYVAQVLIRRENVEGADSRLYDLDRVPVHEALLTTPFETIVLDDRRVFHGVTPIRPAAGAGRGVRDMLLVDFFPFAGRPAREG</sequence>
<name>A0A5N5W4I5_STRMB</name>
<dbReference type="Gene3D" id="2.60.120.620">
    <property type="entry name" value="q2cbj1_9rhob like domain"/>
    <property type="match status" value="1"/>
</dbReference>
<evidence type="ECO:0008006" key="3">
    <source>
        <dbReference type="Google" id="ProtNLM"/>
    </source>
</evidence>
<dbReference type="GO" id="GO:0051213">
    <property type="term" value="F:dioxygenase activity"/>
    <property type="evidence" value="ECO:0007669"/>
    <property type="project" value="InterPro"/>
</dbReference>
<dbReference type="InterPro" id="IPR018724">
    <property type="entry name" value="2OG-Fe_dioxygenase"/>
</dbReference>
<gene>
    <name evidence="1" type="ORF">FRZ00_20835</name>
</gene>
<dbReference type="RefSeq" id="WP_152264523.1">
    <property type="nucleotide sequence ID" value="NZ_VOKX01000069.1"/>
</dbReference>
<reference evidence="1 2" key="1">
    <citation type="journal article" date="2019" name="Microb. Cell Fact.">
        <title>Exploring novel herbicidin analogues by transcriptional regulator overexpression and MS/MS molecular networking.</title>
        <authorList>
            <person name="Shi Y."/>
            <person name="Gu R."/>
            <person name="Li Y."/>
            <person name="Wang X."/>
            <person name="Ren W."/>
            <person name="Li X."/>
            <person name="Wang L."/>
            <person name="Xie Y."/>
            <person name="Hong B."/>
        </authorList>
    </citation>
    <scope>NUCLEOTIDE SEQUENCE [LARGE SCALE GENOMIC DNA]</scope>
    <source>
        <strain evidence="1 2">US-43</strain>
    </source>
</reference>
<protein>
    <recommendedName>
        <fullName evidence="3">2OG-Fe dioxygenase family protein</fullName>
    </recommendedName>
</protein>